<name>A0A3A5KJB3_9HYPH</name>
<reference evidence="1 2" key="1">
    <citation type="submission" date="2018-09" db="EMBL/GenBank/DDBJ databases">
        <title>Mesorhizobium carmichaelinearum sp. nov. isolated from Carmichaelinea spp. root nodules in New Zealand.</title>
        <authorList>
            <person name="De Meyer S.E."/>
        </authorList>
    </citation>
    <scope>NUCLEOTIDE SEQUENCE [LARGE SCALE GENOMIC DNA]</scope>
    <source>
        <strain evidence="1 2">ICMP19557</strain>
    </source>
</reference>
<dbReference type="AlphaFoldDB" id="A0A3A5KJB3"/>
<sequence length="77" mass="9128">MRQVQAIWPDQKYENWRLYCFADQASAQAFLDHFAGVMFDPRRDRENGKARGVWRRSGEYKRILDLGPLSVPEILRT</sequence>
<dbReference type="EMBL" id="QZWZ01000026">
    <property type="protein sequence ID" value="RJT32639.1"/>
    <property type="molecule type" value="Genomic_DNA"/>
</dbReference>
<protein>
    <submittedName>
        <fullName evidence="1">Uncharacterized protein</fullName>
    </submittedName>
</protein>
<evidence type="ECO:0000313" key="1">
    <source>
        <dbReference type="EMBL" id="RJT32639.1"/>
    </source>
</evidence>
<evidence type="ECO:0000313" key="2">
    <source>
        <dbReference type="Proteomes" id="UP000272706"/>
    </source>
</evidence>
<organism evidence="1 2">
    <name type="scientific">Mesorhizobium waimense</name>
    <dbReference type="NCBI Taxonomy" id="1300307"/>
    <lineage>
        <taxon>Bacteria</taxon>
        <taxon>Pseudomonadati</taxon>
        <taxon>Pseudomonadota</taxon>
        <taxon>Alphaproteobacteria</taxon>
        <taxon>Hyphomicrobiales</taxon>
        <taxon>Phyllobacteriaceae</taxon>
        <taxon>Mesorhizobium</taxon>
    </lineage>
</organism>
<dbReference type="Proteomes" id="UP000272706">
    <property type="component" value="Unassembled WGS sequence"/>
</dbReference>
<comment type="caution">
    <text evidence="1">The sequence shown here is derived from an EMBL/GenBank/DDBJ whole genome shotgun (WGS) entry which is preliminary data.</text>
</comment>
<accession>A0A3A5KJB3</accession>
<keyword evidence="2" id="KW-1185">Reference proteome</keyword>
<gene>
    <name evidence="1" type="ORF">D3227_26880</name>
</gene>
<proteinExistence type="predicted"/>